<organism evidence="7 8">
    <name type="scientific">Rhododendron griersonianum</name>
    <dbReference type="NCBI Taxonomy" id="479676"/>
    <lineage>
        <taxon>Eukaryota</taxon>
        <taxon>Viridiplantae</taxon>
        <taxon>Streptophyta</taxon>
        <taxon>Embryophyta</taxon>
        <taxon>Tracheophyta</taxon>
        <taxon>Spermatophyta</taxon>
        <taxon>Magnoliopsida</taxon>
        <taxon>eudicotyledons</taxon>
        <taxon>Gunneridae</taxon>
        <taxon>Pentapetalae</taxon>
        <taxon>asterids</taxon>
        <taxon>Ericales</taxon>
        <taxon>Ericaceae</taxon>
        <taxon>Ericoideae</taxon>
        <taxon>Rhodoreae</taxon>
        <taxon>Rhododendron</taxon>
    </lineage>
</organism>
<keyword evidence="2 4" id="KW-0863">Zinc-finger</keyword>
<evidence type="ECO:0000256" key="1">
    <source>
        <dbReference type="ARBA" id="ARBA00022723"/>
    </source>
</evidence>
<dbReference type="SUPFAM" id="SSF57850">
    <property type="entry name" value="RING/U-box"/>
    <property type="match status" value="1"/>
</dbReference>
<dbReference type="PANTHER" id="PTHR45969:SF81">
    <property type="entry name" value="OS08G0157400 PROTEIN"/>
    <property type="match status" value="1"/>
</dbReference>
<dbReference type="Gene3D" id="3.30.40.10">
    <property type="entry name" value="Zinc/RING finger domain, C3HC4 (zinc finger)"/>
    <property type="match status" value="1"/>
</dbReference>
<evidence type="ECO:0000313" key="7">
    <source>
        <dbReference type="EMBL" id="KAG5563599.1"/>
    </source>
</evidence>
<accession>A0AAV6LFY0</accession>
<dbReference type="EMBL" id="JACTNZ010000002">
    <property type="protein sequence ID" value="KAG5563596.1"/>
    <property type="molecule type" value="Genomic_DNA"/>
</dbReference>
<evidence type="ECO:0000313" key="6">
    <source>
        <dbReference type="EMBL" id="KAG5563596.1"/>
    </source>
</evidence>
<evidence type="ECO:0000259" key="5">
    <source>
        <dbReference type="PROSITE" id="PS50089"/>
    </source>
</evidence>
<dbReference type="EMBL" id="JACTNZ010000002">
    <property type="protein sequence ID" value="KAG5563599.1"/>
    <property type="molecule type" value="Genomic_DNA"/>
</dbReference>
<keyword evidence="3" id="KW-0862">Zinc</keyword>
<dbReference type="Proteomes" id="UP000823749">
    <property type="component" value="Chromosome 2"/>
</dbReference>
<protein>
    <recommendedName>
        <fullName evidence="5">RING-type domain-containing protein</fullName>
    </recommendedName>
</protein>
<evidence type="ECO:0000256" key="2">
    <source>
        <dbReference type="ARBA" id="ARBA00022771"/>
    </source>
</evidence>
<comment type="caution">
    <text evidence="7">The sequence shown here is derived from an EMBL/GenBank/DDBJ whole genome shotgun (WGS) entry which is preliminary data.</text>
</comment>
<feature type="domain" description="RING-type" evidence="5">
    <location>
        <begin position="111"/>
        <end position="154"/>
    </location>
</feature>
<dbReference type="GO" id="GO:0016567">
    <property type="term" value="P:protein ubiquitination"/>
    <property type="evidence" value="ECO:0007669"/>
    <property type="project" value="TreeGrafter"/>
</dbReference>
<reference evidence="7" key="1">
    <citation type="submission" date="2020-08" db="EMBL/GenBank/DDBJ databases">
        <title>Plant Genome Project.</title>
        <authorList>
            <person name="Zhang R.-G."/>
        </authorList>
    </citation>
    <scope>NUCLEOTIDE SEQUENCE</scope>
    <source>
        <strain evidence="7">WSP0</strain>
        <tissue evidence="7">Leaf</tissue>
    </source>
</reference>
<dbReference type="SMART" id="SM00184">
    <property type="entry name" value="RING"/>
    <property type="match status" value="1"/>
</dbReference>
<dbReference type="AlphaFoldDB" id="A0AAV6LFY0"/>
<sequence length="186" mass="21095">MVMTTFTRLGLFKSAEEAIYSGELHVSTTSNEDSNYVPMLDGSSPSLVPVPVPIPIVTEFIKKSLPVVLFSNFLQGADESTGRILHQQDYYYYYYYYGFDVDHGENGKLKCSVCWDCIEGSHQIRVLSNCSHVFHKECLDRWVDEGQLTCPLCRSKLLPPNTNPWVVLRNTHLSDTATEPELVTSY</sequence>
<dbReference type="PROSITE" id="PS50089">
    <property type="entry name" value="ZF_RING_2"/>
    <property type="match status" value="1"/>
</dbReference>
<gene>
    <name evidence="6" type="ORF">RHGRI_006141</name>
    <name evidence="7" type="ORF">RHGRI_006144</name>
</gene>
<dbReference type="GO" id="GO:0061630">
    <property type="term" value="F:ubiquitin protein ligase activity"/>
    <property type="evidence" value="ECO:0007669"/>
    <property type="project" value="TreeGrafter"/>
</dbReference>
<dbReference type="GO" id="GO:0008270">
    <property type="term" value="F:zinc ion binding"/>
    <property type="evidence" value="ECO:0007669"/>
    <property type="project" value="UniProtKB-KW"/>
</dbReference>
<dbReference type="InterPro" id="IPR001841">
    <property type="entry name" value="Znf_RING"/>
</dbReference>
<name>A0AAV6LFY0_9ERIC</name>
<dbReference type="PANTHER" id="PTHR45969">
    <property type="entry name" value="RING ZINC FINGER PROTEIN-RELATED"/>
    <property type="match status" value="1"/>
</dbReference>
<evidence type="ECO:0000256" key="3">
    <source>
        <dbReference type="ARBA" id="ARBA00022833"/>
    </source>
</evidence>
<dbReference type="InterPro" id="IPR013083">
    <property type="entry name" value="Znf_RING/FYVE/PHD"/>
</dbReference>
<proteinExistence type="predicted"/>
<dbReference type="Pfam" id="PF13639">
    <property type="entry name" value="zf-RING_2"/>
    <property type="match status" value="1"/>
</dbReference>
<evidence type="ECO:0000256" key="4">
    <source>
        <dbReference type="PROSITE-ProRule" id="PRU00175"/>
    </source>
</evidence>
<keyword evidence="1" id="KW-0479">Metal-binding</keyword>
<evidence type="ECO:0000313" key="8">
    <source>
        <dbReference type="Proteomes" id="UP000823749"/>
    </source>
</evidence>
<keyword evidence="8" id="KW-1185">Reference proteome</keyword>